<feature type="domain" description="PKD/Chitinase" evidence="1">
    <location>
        <begin position="607"/>
        <end position="680"/>
    </location>
</feature>
<evidence type="ECO:0000259" key="1">
    <source>
        <dbReference type="SMART" id="SM00089"/>
    </source>
</evidence>
<accession>A0ABW2DIG0</accession>
<feature type="domain" description="PKD/Chitinase" evidence="1">
    <location>
        <begin position="131"/>
        <end position="208"/>
    </location>
</feature>
<reference evidence="3" key="1">
    <citation type="journal article" date="2019" name="Int. J. Syst. Evol. Microbiol.">
        <title>The Global Catalogue of Microorganisms (GCM) 10K type strain sequencing project: providing services to taxonomists for standard genome sequencing and annotation.</title>
        <authorList>
            <consortium name="The Broad Institute Genomics Platform"/>
            <consortium name="The Broad Institute Genome Sequencing Center for Infectious Disease"/>
            <person name="Wu L."/>
            <person name="Ma J."/>
        </authorList>
    </citation>
    <scope>NUCLEOTIDE SEQUENCE [LARGE SCALE GENOMIC DNA]</scope>
    <source>
        <strain evidence="3">CGMCC 4.7393</strain>
    </source>
</reference>
<feature type="domain" description="PKD/Chitinase" evidence="1">
    <location>
        <begin position="360"/>
        <end position="444"/>
    </location>
</feature>
<keyword evidence="3" id="KW-1185">Reference proteome</keyword>
<dbReference type="SUPFAM" id="SSF49299">
    <property type="entry name" value="PKD domain"/>
    <property type="match status" value="1"/>
</dbReference>
<dbReference type="InterPro" id="IPR035986">
    <property type="entry name" value="PKD_dom_sf"/>
</dbReference>
<dbReference type="Proteomes" id="UP001596405">
    <property type="component" value="Unassembled WGS sequence"/>
</dbReference>
<dbReference type="EMBL" id="JBHSYQ010000003">
    <property type="protein sequence ID" value="MFC6996363.1"/>
    <property type="molecule type" value="Genomic_DNA"/>
</dbReference>
<dbReference type="Pfam" id="PF18962">
    <property type="entry name" value="Por_Secre_tail"/>
    <property type="match status" value="1"/>
</dbReference>
<name>A0ABW2DIG0_9BACT</name>
<dbReference type="InterPro" id="IPR026444">
    <property type="entry name" value="Secre_tail"/>
</dbReference>
<dbReference type="Gene3D" id="2.60.40.10">
    <property type="entry name" value="Immunoglobulins"/>
    <property type="match status" value="5"/>
</dbReference>
<feature type="domain" description="PKD/Chitinase" evidence="1">
    <location>
        <begin position="759"/>
        <end position="829"/>
    </location>
</feature>
<comment type="caution">
    <text evidence="2">The sequence shown here is derived from an EMBL/GenBank/DDBJ whole genome shotgun (WGS) entry which is preliminary data.</text>
</comment>
<proteinExistence type="predicted"/>
<feature type="domain" description="PKD/Chitinase" evidence="1">
    <location>
        <begin position="210"/>
        <end position="285"/>
    </location>
</feature>
<dbReference type="InterPro" id="IPR013783">
    <property type="entry name" value="Ig-like_fold"/>
</dbReference>
<gene>
    <name evidence="2" type="ORF">ACFQHR_01945</name>
</gene>
<evidence type="ECO:0000313" key="2">
    <source>
        <dbReference type="EMBL" id="MFC6996363.1"/>
    </source>
</evidence>
<dbReference type="RefSeq" id="WP_066620150.1">
    <property type="nucleotide sequence ID" value="NZ_JBHSYQ010000003.1"/>
</dbReference>
<feature type="domain" description="PKD/Chitinase" evidence="1">
    <location>
        <begin position="682"/>
        <end position="758"/>
    </location>
</feature>
<protein>
    <submittedName>
        <fullName evidence="2">T9SS type A sorting domain-containing protein</fullName>
    </submittedName>
</protein>
<dbReference type="InterPro" id="IPR022409">
    <property type="entry name" value="PKD/Chitinase_dom"/>
</dbReference>
<dbReference type="SMART" id="SM00089">
    <property type="entry name" value="PKD"/>
    <property type="match status" value="6"/>
</dbReference>
<sequence length="996" mass="101235">MGTVAGTTSGSAQVSIPTSQSAGTRYRIRVVASRATPNMVVENNGTDFRIAVPPAAPVITYNEGLCEGGTLSLSANNVTGATYTWAGPNNFSASGRVVSIPNALANAAGTYTVTMVLNGCSVIGSKEISIKPAMANAGPDLVICLGQSVQLQATGGVSYTWSPSNTLSNANISNPVATPSATTTYTVSVTNENGCVRTDQVVVTVSPLPVITLTPTAASICKGSSVQLQASGAVSYSWSPATGLDDPTSATPIASPDITTTYTVTGTSAAGCISSKTITVTVRPLPVANAGFDRTLCSGQALSMGGTNTSSGTYLWEPATGLSSATVRNPILNIQNTSDEPITTVYKLTVTSNGCVSTDEVAITVNPAVPANAGPDAAICAGGSTQLNASGGVLYKWAPTTNLSDPNIANPVAFPTATTRYIVTVTNAEGCSRNDTVFVNVNPNPVVNITPTAPAICVGSSVQLTASGAATYLWSPATGLDDPTSATPVASPTETTTYTVIGYSAAGCPSVARTVTVRVNPYPVANAGPDKVVCAYQPTVLGAPAVAGYSYQWSPAIGLNNPRAANPTLTYPGDNLTPMKVQYTLTVTANGCVSTDVVEITVNPTAYAGPAVSICKGESTQLQASGGISYSWSPATGLSDPNIANPIATPTATTTYTVTVTGQDRLCSSTASVRVTVNPIPTVTATASTDSPVCPGSPVTLTASGADTYLWSPATGLDNPTSATPVATPKTTTTYTVTGRTRAGCTSTAQVTITVNPAEATITATGPTALCTGDKITLIASEGAAYEWSTGSVKSSIVVSSAGTYTVKVTQANGCSSVSEPIEITVSPSPTTTLNPFATVCKDASAFALEGGSPAGGTYSGKGVFEGQFNPATAGVGTHNITFTYINESGCSASATQQITVSTCLSTADVLQASTLKVYPNPAQDKLFTEVRLLKKESITLTLTNLKGQVVYKTTASAPAGEFKHVVPVQDLPKGVYVLQYHTSGAVMNHKIVIGN</sequence>
<evidence type="ECO:0000313" key="3">
    <source>
        <dbReference type="Proteomes" id="UP001596405"/>
    </source>
</evidence>
<organism evidence="2 3">
    <name type="scientific">Rufibacter roseus</name>
    <dbReference type="NCBI Taxonomy" id="1567108"/>
    <lineage>
        <taxon>Bacteria</taxon>
        <taxon>Pseudomonadati</taxon>
        <taxon>Bacteroidota</taxon>
        <taxon>Cytophagia</taxon>
        <taxon>Cytophagales</taxon>
        <taxon>Hymenobacteraceae</taxon>
        <taxon>Rufibacter</taxon>
    </lineage>
</organism>
<dbReference type="NCBIfam" id="TIGR04183">
    <property type="entry name" value="Por_Secre_tail"/>
    <property type="match status" value="1"/>
</dbReference>